<feature type="transmembrane region" description="Helical" evidence="2">
    <location>
        <begin position="90"/>
        <end position="110"/>
    </location>
</feature>
<keyword evidence="2" id="KW-0472">Membrane</keyword>
<keyword evidence="2" id="KW-1133">Transmembrane helix</keyword>
<feature type="chain" id="PRO_5037850869" description="LPXTG-motif cell wall anchor domain-containing protein" evidence="3">
    <location>
        <begin position="27"/>
        <end position="118"/>
    </location>
</feature>
<evidence type="ECO:0000256" key="1">
    <source>
        <dbReference type="SAM" id="MobiDB-lite"/>
    </source>
</evidence>
<accession>A0A919RE03</accession>
<name>A0A919RE03_9ACTN</name>
<evidence type="ECO:0000256" key="2">
    <source>
        <dbReference type="SAM" id="Phobius"/>
    </source>
</evidence>
<dbReference type="AlphaFoldDB" id="A0A919RE03"/>
<keyword evidence="2" id="KW-0812">Transmembrane</keyword>
<feature type="signal peptide" evidence="3">
    <location>
        <begin position="1"/>
        <end position="26"/>
    </location>
</feature>
<comment type="caution">
    <text evidence="4">The sequence shown here is derived from an EMBL/GenBank/DDBJ whole genome shotgun (WGS) entry which is preliminary data.</text>
</comment>
<evidence type="ECO:0000313" key="5">
    <source>
        <dbReference type="Proteomes" id="UP000606172"/>
    </source>
</evidence>
<keyword evidence="3" id="KW-0732">Signal</keyword>
<feature type="region of interest" description="Disordered" evidence="1">
    <location>
        <begin position="52"/>
        <end position="75"/>
    </location>
</feature>
<reference evidence="4" key="1">
    <citation type="submission" date="2021-01" db="EMBL/GenBank/DDBJ databases">
        <title>Whole genome shotgun sequence of Sinosporangium siamense NBRC 109515.</title>
        <authorList>
            <person name="Komaki H."/>
            <person name="Tamura T."/>
        </authorList>
    </citation>
    <scope>NUCLEOTIDE SEQUENCE</scope>
    <source>
        <strain evidence="4">NBRC 109515</strain>
    </source>
</reference>
<dbReference type="Proteomes" id="UP000606172">
    <property type="component" value="Unassembled WGS sequence"/>
</dbReference>
<dbReference type="EMBL" id="BOOW01000004">
    <property type="protein sequence ID" value="GII90146.1"/>
    <property type="molecule type" value="Genomic_DNA"/>
</dbReference>
<organism evidence="4 5">
    <name type="scientific">Sinosporangium siamense</name>
    <dbReference type="NCBI Taxonomy" id="1367973"/>
    <lineage>
        <taxon>Bacteria</taxon>
        <taxon>Bacillati</taxon>
        <taxon>Actinomycetota</taxon>
        <taxon>Actinomycetes</taxon>
        <taxon>Streptosporangiales</taxon>
        <taxon>Streptosporangiaceae</taxon>
        <taxon>Sinosporangium</taxon>
    </lineage>
</organism>
<evidence type="ECO:0008006" key="6">
    <source>
        <dbReference type="Google" id="ProtNLM"/>
    </source>
</evidence>
<gene>
    <name evidence="4" type="ORF">Ssi02_03770</name>
</gene>
<keyword evidence="5" id="KW-1185">Reference proteome</keyword>
<evidence type="ECO:0000313" key="4">
    <source>
        <dbReference type="EMBL" id="GII90146.1"/>
    </source>
</evidence>
<sequence length="118" mass="11774">MRLVRWTLTGAALVIAALSTAQPAMAADKGWEKVTYSIDDPEAAEKLKLRVADEEKPAPAKPADPSEIVVPKGAPDTGDGSLAAGAGIPLLPIGGGLLAVGAAGAGVVLIRRRVGAGA</sequence>
<protein>
    <recommendedName>
        <fullName evidence="6">LPXTG-motif cell wall anchor domain-containing protein</fullName>
    </recommendedName>
</protein>
<dbReference type="RefSeq" id="WP_204020336.1">
    <property type="nucleotide sequence ID" value="NZ_BOOW01000004.1"/>
</dbReference>
<proteinExistence type="predicted"/>
<evidence type="ECO:0000256" key="3">
    <source>
        <dbReference type="SAM" id="SignalP"/>
    </source>
</evidence>